<keyword evidence="5" id="KW-1185">Reference proteome</keyword>
<dbReference type="Proteomes" id="UP001482620">
    <property type="component" value="Unassembled WGS sequence"/>
</dbReference>
<organism evidence="4 5">
    <name type="scientific">Ilyodon furcidens</name>
    <name type="common">goldbreast splitfin</name>
    <dbReference type="NCBI Taxonomy" id="33524"/>
    <lineage>
        <taxon>Eukaryota</taxon>
        <taxon>Metazoa</taxon>
        <taxon>Chordata</taxon>
        <taxon>Craniata</taxon>
        <taxon>Vertebrata</taxon>
        <taxon>Euteleostomi</taxon>
        <taxon>Actinopterygii</taxon>
        <taxon>Neopterygii</taxon>
        <taxon>Teleostei</taxon>
        <taxon>Neoteleostei</taxon>
        <taxon>Acanthomorphata</taxon>
        <taxon>Ovalentaria</taxon>
        <taxon>Atherinomorphae</taxon>
        <taxon>Cyprinodontiformes</taxon>
        <taxon>Goodeidae</taxon>
        <taxon>Ilyodon</taxon>
    </lineage>
</organism>
<name>A0ABV0U7K9_9TELE</name>
<feature type="domain" description="Phospholipase A2-like central" evidence="3">
    <location>
        <begin position="159"/>
        <end position="221"/>
    </location>
</feature>
<evidence type="ECO:0000313" key="5">
    <source>
        <dbReference type="Proteomes" id="UP001482620"/>
    </source>
</evidence>
<dbReference type="PROSITE" id="PS00118">
    <property type="entry name" value="PA2_HIS"/>
    <property type="match status" value="1"/>
</dbReference>
<gene>
    <name evidence="4" type="ORF">ILYODFUR_022608</name>
</gene>
<evidence type="ECO:0000256" key="2">
    <source>
        <dbReference type="ARBA" id="ARBA00022525"/>
    </source>
</evidence>
<dbReference type="EMBL" id="JAHRIQ010060433">
    <property type="protein sequence ID" value="MEQ2241170.1"/>
    <property type="molecule type" value="Genomic_DNA"/>
</dbReference>
<comment type="caution">
    <text evidence="4">The sequence shown here is derived from an EMBL/GenBank/DDBJ whole genome shotgun (WGS) entry which is preliminary data.</text>
</comment>
<dbReference type="Gene3D" id="1.20.90.10">
    <property type="entry name" value="Phospholipase A2 domain"/>
    <property type="match status" value="1"/>
</dbReference>
<proteinExistence type="predicted"/>
<dbReference type="Pfam" id="PF05826">
    <property type="entry name" value="Phospholip_A2_2"/>
    <property type="match status" value="1"/>
</dbReference>
<evidence type="ECO:0000259" key="3">
    <source>
        <dbReference type="Pfam" id="PF05826"/>
    </source>
</evidence>
<sequence length="222" mass="25083">MWSVFFVFLSYLDRNVVRGDFLSRALDAEKESKEMLSMINGTFCAKMSFIGENVLYQVSDGAEVVRTVVSPAGKLVNCSVVVNQMEVKLFMHECRLGQKEGKAEQQLEARFARMDEATLMCQEFKEKSERSSEDSSVGLENARGGKENVLQRSKRGFTYPGTLWCGAGNMADDYNQLGEFADTDSCCRIHDHCPHVIHAFSSNYGHTNFKWHSICHCDCDNE</sequence>
<protein>
    <recommendedName>
        <fullName evidence="3">Phospholipase A2-like central domain-containing protein</fullName>
    </recommendedName>
</protein>
<evidence type="ECO:0000313" key="4">
    <source>
        <dbReference type="EMBL" id="MEQ2241170.1"/>
    </source>
</evidence>
<dbReference type="InterPro" id="IPR036444">
    <property type="entry name" value="PLipase_A2_dom_sf"/>
</dbReference>
<evidence type="ECO:0000256" key="1">
    <source>
        <dbReference type="ARBA" id="ARBA00004613"/>
    </source>
</evidence>
<dbReference type="PANTHER" id="PTHR12253">
    <property type="entry name" value="RH14732P"/>
    <property type="match status" value="1"/>
</dbReference>
<reference evidence="4 5" key="1">
    <citation type="submission" date="2021-06" db="EMBL/GenBank/DDBJ databases">
        <authorList>
            <person name="Palmer J.M."/>
        </authorList>
    </citation>
    <scope>NUCLEOTIDE SEQUENCE [LARGE SCALE GENOMIC DNA]</scope>
    <source>
        <strain evidence="5">if_2019</strain>
        <tissue evidence="4">Muscle</tissue>
    </source>
</reference>
<dbReference type="SUPFAM" id="SSF48619">
    <property type="entry name" value="Phospholipase A2, PLA2"/>
    <property type="match status" value="1"/>
</dbReference>
<keyword evidence="2" id="KW-0964">Secreted</keyword>
<accession>A0ABV0U7K9</accession>
<dbReference type="InterPro" id="IPR033113">
    <property type="entry name" value="PLA2_histidine"/>
</dbReference>
<dbReference type="InterPro" id="IPR016090">
    <property type="entry name" value="PLA2-like_dom"/>
</dbReference>
<comment type="subcellular location">
    <subcellularLocation>
        <location evidence="1">Secreted</location>
    </subcellularLocation>
</comment>